<dbReference type="Pfam" id="PF00702">
    <property type="entry name" value="Hydrolase"/>
    <property type="match status" value="1"/>
</dbReference>
<dbReference type="NCBIfam" id="TIGR01494">
    <property type="entry name" value="ATPase_P-type"/>
    <property type="match status" value="1"/>
</dbReference>
<keyword evidence="6 10" id="KW-0067">ATP-binding</keyword>
<comment type="similarity">
    <text evidence="2 10">Belongs to the cation transport ATPase (P-type) (TC 3.A.3) family. Type IB subfamily.</text>
</comment>
<keyword evidence="3 10" id="KW-0812">Transmembrane</keyword>
<dbReference type="CDD" id="cd02094">
    <property type="entry name" value="P-type_ATPase_Cu-like"/>
    <property type="match status" value="1"/>
</dbReference>
<dbReference type="InterPro" id="IPR023214">
    <property type="entry name" value="HAD_sf"/>
</dbReference>
<dbReference type="InterPro" id="IPR023298">
    <property type="entry name" value="ATPase_P-typ_TM_dom_sf"/>
</dbReference>
<dbReference type="InterPro" id="IPR027256">
    <property type="entry name" value="P-typ_ATPase_IB"/>
</dbReference>
<dbReference type="InterPro" id="IPR017969">
    <property type="entry name" value="Heavy-metal-associated_CS"/>
</dbReference>
<comment type="subcellular location">
    <subcellularLocation>
        <location evidence="10">Cell membrane</location>
    </subcellularLocation>
    <subcellularLocation>
        <location evidence="1">Endomembrane system</location>
        <topology evidence="1">Multi-pass membrane protein</topology>
    </subcellularLocation>
</comment>
<evidence type="ECO:0000256" key="10">
    <source>
        <dbReference type="RuleBase" id="RU362081"/>
    </source>
</evidence>
<evidence type="ECO:0000256" key="9">
    <source>
        <dbReference type="ARBA" id="ARBA00023136"/>
    </source>
</evidence>
<dbReference type="PRINTS" id="PR00119">
    <property type="entry name" value="CATATPASE"/>
</dbReference>
<dbReference type="InterPro" id="IPR036412">
    <property type="entry name" value="HAD-like_sf"/>
</dbReference>
<dbReference type="InterPro" id="IPR018303">
    <property type="entry name" value="ATPase_P-typ_P_site"/>
</dbReference>
<dbReference type="SUPFAM" id="SSF81653">
    <property type="entry name" value="Calcium ATPase, transduction domain A"/>
    <property type="match status" value="1"/>
</dbReference>
<feature type="transmembrane region" description="Helical" evidence="10">
    <location>
        <begin position="691"/>
        <end position="708"/>
    </location>
</feature>
<name>A0ABT7DUH9_9NEIS</name>
<dbReference type="InterPro" id="IPR023299">
    <property type="entry name" value="ATPase_P-typ_cyto_dom_N"/>
</dbReference>
<feature type="transmembrane region" description="Helical" evidence="10">
    <location>
        <begin position="364"/>
        <end position="386"/>
    </location>
</feature>
<dbReference type="SFLD" id="SFLDS00003">
    <property type="entry name" value="Haloacid_Dehalogenase"/>
    <property type="match status" value="1"/>
</dbReference>
<reference evidence="12" key="1">
    <citation type="submission" date="2023-03" db="EMBL/GenBank/DDBJ databases">
        <title>Chitinimonas shenzhenensis gen. nov., sp. nov., a novel member of family Burkholderiaceae isolated from activated sludge collected in Shen Zhen, China.</title>
        <authorList>
            <person name="Wang X."/>
        </authorList>
    </citation>
    <scope>NUCLEOTIDE SEQUENCE</scope>
    <source>
        <strain evidence="12">DQS-5</strain>
    </source>
</reference>
<dbReference type="PROSITE" id="PS00154">
    <property type="entry name" value="ATPASE_E1_E2"/>
    <property type="match status" value="1"/>
</dbReference>
<evidence type="ECO:0000256" key="7">
    <source>
        <dbReference type="ARBA" id="ARBA00022967"/>
    </source>
</evidence>
<dbReference type="PANTHER" id="PTHR43520:SF8">
    <property type="entry name" value="P-TYPE CU(+) TRANSPORTER"/>
    <property type="match status" value="1"/>
</dbReference>
<dbReference type="RefSeq" id="WP_284100000.1">
    <property type="nucleotide sequence ID" value="NZ_JARRAF010000005.1"/>
</dbReference>
<dbReference type="EMBL" id="JARRAF010000005">
    <property type="protein sequence ID" value="MDK2123701.1"/>
    <property type="molecule type" value="Genomic_DNA"/>
</dbReference>
<evidence type="ECO:0000256" key="1">
    <source>
        <dbReference type="ARBA" id="ARBA00004127"/>
    </source>
</evidence>
<gene>
    <name evidence="12" type="ORF">PZA18_06530</name>
</gene>
<evidence type="ECO:0000256" key="4">
    <source>
        <dbReference type="ARBA" id="ARBA00022723"/>
    </source>
</evidence>
<dbReference type="Gene3D" id="3.40.1110.10">
    <property type="entry name" value="Calcium-transporting ATPase, cytoplasmic domain N"/>
    <property type="match status" value="1"/>
</dbReference>
<dbReference type="InterPro" id="IPR001757">
    <property type="entry name" value="P_typ_ATPase"/>
</dbReference>
<evidence type="ECO:0000256" key="2">
    <source>
        <dbReference type="ARBA" id="ARBA00006024"/>
    </source>
</evidence>
<dbReference type="SUPFAM" id="SSF56784">
    <property type="entry name" value="HAD-like"/>
    <property type="match status" value="1"/>
</dbReference>
<dbReference type="PROSITE" id="PS01047">
    <property type="entry name" value="HMA_1"/>
    <property type="match status" value="1"/>
</dbReference>
<feature type="transmembrane region" description="Helical" evidence="10">
    <location>
        <begin position="90"/>
        <end position="112"/>
    </location>
</feature>
<feature type="domain" description="HMA" evidence="11">
    <location>
        <begin position="7"/>
        <end position="72"/>
    </location>
</feature>
<dbReference type="Proteomes" id="UP001172778">
    <property type="component" value="Unassembled WGS sequence"/>
</dbReference>
<dbReference type="InterPro" id="IPR059000">
    <property type="entry name" value="ATPase_P-type_domA"/>
</dbReference>
<protein>
    <submittedName>
        <fullName evidence="12">Heavy metal translocating P-type ATPase</fullName>
    </submittedName>
</protein>
<keyword evidence="4 10" id="KW-0479">Metal-binding</keyword>
<organism evidence="12 13">
    <name type="scientific">Parachitinimonas caeni</name>
    <dbReference type="NCBI Taxonomy" id="3031301"/>
    <lineage>
        <taxon>Bacteria</taxon>
        <taxon>Pseudomonadati</taxon>
        <taxon>Pseudomonadota</taxon>
        <taxon>Betaproteobacteria</taxon>
        <taxon>Neisseriales</taxon>
        <taxon>Chitinibacteraceae</taxon>
        <taxon>Parachitinimonas</taxon>
    </lineage>
</organism>
<dbReference type="Pfam" id="PF00122">
    <property type="entry name" value="E1-E2_ATPase"/>
    <property type="match status" value="1"/>
</dbReference>
<keyword evidence="5 10" id="KW-0547">Nucleotide-binding</keyword>
<comment type="caution">
    <text evidence="12">The sequence shown here is derived from an EMBL/GenBank/DDBJ whole genome shotgun (WGS) entry which is preliminary data.</text>
</comment>
<dbReference type="Gene3D" id="2.70.150.10">
    <property type="entry name" value="Calcium-transporting ATPase, cytoplasmic transduction domain A"/>
    <property type="match status" value="1"/>
</dbReference>
<evidence type="ECO:0000256" key="5">
    <source>
        <dbReference type="ARBA" id="ARBA00022741"/>
    </source>
</evidence>
<feature type="transmembrane region" description="Helical" evidence="10">
    <location>
        <begin position="330"/>
        <end position="352"/>
    </location>
</feature>
<dbReference type="SUPFAM" id="SSF81665">
    <property type="entry name" value="Calcium ATPase, transmembrane domain M"/>
    <property type="match status" value="1"/>
</dbReference>
<sequence>MSNPTPPSQTYRIGGMSCAACAARIEKVLNRVPGVSASVSFANESAEVVLDAGKADSQAVIAAVEKAGFRAAPMQDDALPQPETEPRWPLWLALALALPLVADMAVMAAGWHQWMQPAWLQWLLATPVQFVSGWRFYRGGWHALRSGGANMDVLVALGTSAAYFYSTLVALGWIHGHVYFEAAAVVIALVWLGKSLEADARHRTHAALLALMQLQPKTARIARDGDWQTLDVSLLKAGDLVLVEPGEAIPADGHVEQGQSSADESLLTGEPMPVPKAAGANVFAGSLNHDGLLQVRVERDARNSQLAHVIRMVRAAQASKAPIQQLADRISAVFVPVVLAIAALTLIGWWWLGGVAEPALINAVAVLVIACPCALGLATPTAVIVASGRGAQLGILVRNATALEAAAKLDTLALDKTGTLTLGKPAVTEADFGAAAPAVLALALGSSHPLSRALAEWLREQGQQPAVLQGLQAFVGEGVRGEVEINGQRHVLQLGSLAWFERSGIALAPALRERLQSETAVLAAQDGQLLGYACFHDPIRPEAVAAVQQLQAAGIHLALFTGDRAETAQQVAQQLGISTVHANCLPADKARLIAELQASHRVVGMIGDGVNDAPALAQADVSIAMGGGAEAAIANADLTLARSDLSAILDAVLLARAAMSKIRQNLFFAFIYNVIGIPAAAMGLLHPALAGAAMAASSVSVVSNALLLKRWRPERLSVSQPR</sequence>
<keyword evidence="7" id="KW-1278">Translocase</keyword>
<keyword evidence="10" id="KW-1003">Cell membrane</keyword>
<dbReference type="SFLD" id="SFLDG00002">
    <property type="entry name" value="C1.7:_P-type_atpase_like"/>
    <property type="match status" value="1"/>
</dbReference>
<dbReference type="PRINTS" id="PR00120">
    <property type="entry name" value="HATPASE"/>
</dbReference>
<dbReference type="NCBIfam" id="TIGR01511">
    <property type="entry name" value="ATPase-IB1_Cu"/>
    <property type="match status" value="1"/>
</dbReference>
<dbReference type="Pfam" id="PF00403">
    <property type="entry name" value="HMA"/>
    <property type="match status" value="1"/>
</dbReference>
<dbReference type="SFLD" id="SFLDF00027">
    <property type="entry name" value="p-type_atpase"/>
    <property type="match status" value="1"/>
</dbReference>
<dbReference type="InterPro" id="IPR036163">
    <property type="entry name" value="HMA_dom_sf"/>
</dbReference>
<keyword evidence="13" id="KW-1185">Reference proteome</keyword>
<dbReference type="CDD" id="cd00371">
    <property type="entry name" value="HMA"/>
    <property type="match status" value="1"/>
</dbReference>
<dbReference type="PROSITE" id="PS01229">
    <property type="entry name" value="COF_2"/>
    <property type="match status" value="1"/>
</dbReference>
<dbReference type="NCBIfam" id="TIGR01525">
    <property type="entry name" value="ATPase-IB_hvy"/>
    <property type="match status" value="1"/>
</dbReference>
<feature type="transmembrane region" description="Helical" evidence="10">
    <location>
        <begin position="666"/>
        <end position="685"/>
    </location>
</feature>
<dbReference type="PANTHER" id="PTHR43520">
    <property type="entry name" value="ATP7, ISOFORM B"/>
    <property type="match status" value="1"/>
</dbReference>
<evidence type="ECO:0000313" key="13">
    <source>
        <dbReference type="Proteomes" id="UP001172778"/>
    </source>
</evidence>
<proteinExistence type="inferred from homology"/>
<dbReference type="InterPro" id="IPR006121">
    <property type="entry name" value="HMA_dom"/>
</dbReference>
<dbReference type="InterPro" id="IPR008250">
    <property type="entry name" value="ATPase_P-typ_transduc_dom_A_sf"/>
</dbReference>
<dbReference type="Gene3D" id="3.40.50.1000">
    <property type="entry name" value="HAD superfamily/HAD-like"/>
    <property type="match status" value="1"/>
</dbReference>
<dbReference type="InterPro" id="IPR044492">
    <property type="entry name" value="P_typ_ATPase_HD_dom"/>
</dbReference>
<keyword evidence="8 10" id="KW-1133">Transmembrane helix</keyword>
<evidence type="ECO:0000256" key="8">
    <source>
        <dbReference type="ARBA" id="ARBA00022989"/>
    </source>
</evidence>
<evidence type="ECO:0000256" key="3">
    <source>
        <dbReference type="ARBA" id="ARBA00022692"/>
    </source>
</evidence>
<dbReference type="Gene3D" id="3.30.70.100">
    <property type="match status" value="1"/>
</dbReference>
<dbReference type="PROSITE" id="PS50846">
    <property type="entry name" value="HMA_2"/>
    <property type="match status" value="1"/>
</dbReference>
<evidence type="ECO:0000313" key="12">
    <source>
        <dbReference type="EMBL" id="MDK2123701.1"/>
    </source>
</evidence>
<evidence type="ECO:0000256" key="6">
    <source>
        <dbReference type="ARBA" id="ARBA00022840"/>
    </source>
</evidence>
<keyword evidence="9 10" id="KW-0472">Membrane</keyword>
<accession>A0ABT7DUH9</accession>
<evidence type="ECO:0000259" key="11">
    <source>
        <dbReference type="PROSITE" id="PS50846"/>
    </source>
</evidence>
<dbReference type="SUPFAM" id="SSF55008">
    <property type="entry name" value="HMA, heavy metal-associated domain"/>
    <property type="match status" value="1"/>
</dbReference>
<feature type="transmembrane region" description="Helical" evidence="10">
    <location>
        <begin position="172"/>
        <end position="193"/>
    </location>
</feature>